<dbReference type="UniPathway" id="UPA00617">
    <property type="reaction ID" value="UER00669"/>
</dbReference>
<dbReference type="GO" id="GO:0005829">
    <property type="term" value="C:cytosol"/>
    <property type="evidence" value="ECO:0007669"/>
    <property type="project" value="TreeGrafter"/>
</dbReference>
<comment type="catalytic activity">
    <reaction evidence="10">
        <text>dihydroxyacetone + ATP = dihydroxyacetone phosphate + ADP + H(+)</text>
        <dbReference type="Rhea" id="RHEA:15773"/>
        <dbReference type="ChEBI" id="CHEBI:15378"/>
        <dbReference type="ChEBI" id="CHEBI:16016"/>
        <dbReference type="ChEBI" id="CHEBI:30616"/>
        <dbReference type="ChEBI" id="CHEBI:57642"/>
        <dbReference type="ChEBI" id="CHEBI:456216"/>
        <dbReference type="EC" id="2.7.1.29"/>
    </reaction>
</comment>
<dbReference type="FunFam" id="1.25.40.340:FF:000001">
    <property type="entry name" value="Dihydroxyacetone kinase 1"/>
    <property type="match status" value="1"/>
</dbReference>
<feature type="binding site" evidence="12">
    <location>
        <begin position="54"/>
        <end position="57"/>
    </location>
    <ligand>
        <name>substrate</name>
    </ligand>
</feature>
<protein>
    <submittedName>
        <fullName evidence="15">Dihydroxyacetone kinase</fullName>
    </submittedName>
</protein>
<evidence type="ECO:0000256" key="1">
    <source>
        <dbReference type="ARBA" id="ARBA00003264"/>
    </source>
</evidence>
<dbReference type="KEGG" id="mbe:MBM_02793"/>
<dbReference type="Pfam" id="PF02733">
    <property type="entry name" value="Dak1"/>
    <property type="match status" value="1"/>
</dbReference>
<dbReference type="InterPro" id="IPR036117">
    <property type="entry name" value="DhaL_dom_sf"/>
</dbReference>
<evidence type="ECO:0000256" key="2">
    <source>
        <dbReference type="ARBA" id="ARBA00004778"/>
    </source>
</evidence>
<dbReference type="FunFam" id="3.40.50.10440:FF:000002">
    <property type="entry name" value="Dihydroxyacetone kinase"/>
    <property type="match status" value="1"/>
</dbReference>
<dbReference type="InterPro" id="IPR004007">
    <property type="entry name" value="DhaL_dom"/>
</dbReference>
<accession>K1X2W6</accession>
<keyword evidence="4" id="KW-0808">Transferase</keyword>
<keyword evidence="5" id="KW-0547">Nucleotide-binding</keyword>
<evidence type="ECO:0000313" key="16">
    <source>
        <dbReference type="Proteomes" id="UP000006753"/>
    </source>
</evidence>
<feature type="binding site" evidence="12">
    <location>
        <position position="111"/>
    </location>
    <ligand>
        <name>substrate</name>
    </ligand>
</feature>
<evidence type="ECO:0000256" key="10">
    <source>
        <dbReference type="ARBA" id="ARBA00048898"/>
    </source>
</evidence>
<evidence type="ECO:0000256" key="11">
    <source>
        <dbReference type="PIRSR" id="PIRSR612734-1"/>
    </source>
</evidence>
<comment type="function">
    <text evidence="1">Catalyzes both the phosphorylation of dihydroxyacetone and of glyceraldehyde.</text>
</comment>
<comment type="catalytic activity">
    <reaction evidence="9">
        <text>D-glyceraldehyde + ATP = D-glyceraldehyde 3-phosphate + ADP + H(+)</text>
        <dbReference type="Rhea" id="RHEA:13941"/>
        <dbReference type="ChEBI" id="CHEBI:15378"/>
        <dbReference type="ChEBI" id="CHEBI:17378"/>
        <dbReference type="ChEBI" id="CHEBI:30616"/>
        <dbReference type="ChEBI" id="CHEBI:59776"/>
        <dbReference type="ChEBI" id="CHEBI:456216"/>
        <dbReference type="EC" id="2.7.1.28"/>
    </reaction>
</comment>
<dbReference type="PROSITE" id="PS51480">
    <property type="entry name" value="DHAL"/>
    <property type="match status" value="1"/>
</dbReference>
<dbReference type="OMA" id="ALNMNGF"/>
<dbReference type="PANTHER" id="PTHR28629:SF14">
    <property type="entry name" value="DIHYDROXYACETONE KINASE 1"/>
    <property type="match status" value="1"/>
</dbReference>
<dbReference type="InterPro" id="IPR004006">
    <property type="entry name" value="DhaK_dom"/>
</dbReference>
<feature type="domain" description="DhaK" evidence="14">
    <location>
        <begin position="9"/>
        <end position="347"/>
    </location>
</feature>
<dbReference type="NCBIfam" id="TIGR02361">
    <property type="entry name" value="dak_ATP"/>
    <property type="match status" value="1"/>
</dbReference>
<feature type="active site" description="Tele-hemiaminal-histidine intermediate" evidence="11">
    <location>
        <position position="225"/>
    </location>
</feature>
<dbReference type="OrthoDB" id="1724672at2759"/>
<dbReference type="EMBL" id="JH921431">
    <property type="protein sequence ID" value="EKD19556.1"/>
    <property type="molecule type" value="Genomic_DNA"/>
</dbReference>
<sequence length="611" mass="63983">MSAKHFINDPTRLVNTALHALTLTNPSIALDAVNKIVYRRPGHVPQVSIISGGGSGHEPSFGAFVGAGLLSAGVAGTIFASPSAEQIRKAIMSRVDGERGILVTVMNYTGDVLNFGMGVEKAKATGLQVEMLVVGDDVGVGRAAAGKVGRRGIAGTVLVHKISGALAARGASLEDVYKVAKLTSENLVSVGASLEHVHVPGRTPVDPTSEENLKAGEVEIGMGIHNEAGSERAKVELPELVKTMLSQLLDSADEDRAFLNVNSNEVVLLINNLGGVSVLELGGITAEVVGQLEKSYSIKPVRILAGTYMTSLNGLGFSISILNVVNTNIGGPSMIQLLDDPSEAAGWTAPIRKETWEARSSETREGVDAEEEQITPSELKMDPETTKKVLTAGLERLIAAEPDVTRYDTVVGDGDCGIGLKRGAEGKSTKQPLLFKHKHILITHSAVLALFSKDPPTDDPVIDLSKIVQTVENSMDGTSGALYAIFLNSLVASLRALPSGALIPKLLGTALQSAATSLSNYTPAQPGDRTLVDALHPFIKTLAESGDVRKAAEAARKGAESTKGMKASLGRTVYIGGSGYEQVPDPGAWGLSEFFLGVAGVKGGDEGYEFV</sequence>
<dbReference type="SUPFAM" id="SSF101473">
    <property type="entry name" value="DhaL-like"/>
    <property type="match status" value="1"/>
</dbReference>
<dbReference type="HOGENOM" id="CLU_017054_6_0_1"/>
<dbReference type="Gene3D" id="3.40.50.10440">
    <property type="entry name" value="Dihydroxyacetone kinase, domain 1"/>
    <property type="match status" value="1"/>
</dbReference>
<evidence type="ECO:0000256" key="4">
    <source>
        <dbReference type="ARBA" id="ARBA00022679"/>
    </source>
</evidence>
<name>K1X2W6_MARBU</name>
<dbReference type="Gene3D" id="3.30.1180.20">
    <property type="entry name" value="Dihydroxyacetone kinase, domain 2"/>
    <property type="match status" value="1"/>
</dbReference>
<dbReference type="Gene3D" id="1.25.40.340">
    <property type="match status" value="1"/>
</dbReference>
<dbReference type="Proteomes" id="UP000006753">
    <property type="component" value="Unassembled WGS sequence"/>
</dbReference>
<evidence type="ECO:0000259" key="13">
    <source>
        <dbReference type="PROSITE" id="PS51480"/>
    </source>
</evidence>
<dbReference type="InterPro" id="IPR012734">
    <property type="entry name" value="DhaK_ATP"/>
</dbReference>
<dbReference type="SUPFAM" id="SSF82549">
    <property type="entry name" value="DAK1/DegV-like"/>
    <property type="match status" value="1"/>
</dbReference>
<dbReference type="FunCoup" id="K1X2W6">
    <property type="interactions" value="522"/>
</dbReference>
<evidence type="ECO:0000256" key="6">
    <source>
        <dbReference type="ARBA" id="ARBA00022777"/>
    </source>
</evidence>
<dbReference type="STRING" id="1072389.K1X2W6"/>
<reference evidence="15 16" key="1">
    <citation type="journal article" date="2012" name="BMC Genomics">
        <title>Sequencing the genome of Marssonina brunnea reveals fungus-poplar co-evolution.</title>
        <authorList>
            <person name="Zhu S."/>
            <person name="Cao Y.-Z."/>
            <person name="Jiang C."/>
            <person name="Tan B.-Y."/>
            <person name="Wang Z."/>
            <person name="Feng S."/>
            <person name="Zhang L."/>
            <person name="Su X.-H."/>
            <person name="Brejova B."/>
            <person name="Vinar T."/>
            <person name="Xu M."/>
            <person name="Wang M.-X."/>
            <person name="Zhang S.-G."/>
            <person name="Huang M.-R."/>
            <person name="Wu R."/>
            <person name="Zhou Y."/>
        </authorList>
    </citation>
    <scope>NUCLEOTIDE SEQUENCE [LARGE SCALE GENOMIC DNA]</scope>
    <source>
        <strain evidence="15 16">MB_m1</strain>
    </source>
</reference>
<dbReference type="PANTHER" id="PTHR28629">
    <property type="entry name" value="TRIOKINASE/FMN CYCLASE"/>
    <property type="match status" value="1"/>
</dbReference>
<dbReference type="GO" id="GO:0005524">
    <property type="term" value="F:ATP binding"/>
    <property type="evidence" value="ECO:0007669"/>
    <property type="project" value="UniProtKB-KW"/>
</dbReference>
<dbReference type="Pfam" id="PF02734">
    <property type="entry name" value="Dak2"/>
    <property type="match status" value="1"/>
</dbReference>
<evidence type="ECO:0000313" key="15">
    <source>
        <dbReference type="EMBL" id="EKD19556.1"/>
    </source>
</evidence>
<evidence type="ECO:0000256" key="12">
    <source>
        <dbReference type="PIRSR" id="PIRSR612734-2"/>
    </source>
</evidence>
<dbReference type="FunFam" id="3.30.1180.20:FF:000001">
    <property type="entry name" value="Dihydroxyacetone kinase 1"/>
    <property type="match status" value="1"/>
</dbReference>
<dbReference type="InterPro" id="IPR050861">
    <property type="entry name" value="Dihydroxyacetone_Kinase"/>
</dbReference>
<dbReference type="GO" id="GO:0019588">
    <property type="term" value="P:anaerobic glycerol catabolic process"/>
    <property type="evidence" value="ECO:0007669"/>
    <property type="project" value="UniProtKB-UniPathway"/>
</dbReference>
<keyword evidence="6 15" id="KW-0418">Kinase</keyword>
<dbReference type="eggNOG" id="KOG2426">
    <property type="taxonomic scope" value="Eukaryota"/>
</dbReference>
<gene>
    <name evidence="15" type="ORF">MBM_02793</name>
</gene>
<keyword evidence="8" id="KW-0067">ATP-binding</keyword>
<evidence type="ECO:0000256" key="7">
    <source>
        <dbReference type="ARBA" id="ARBA00022798"/>
    </source>
</evidence>
<evidence type="ECO:0000256" key="5">
    <source>
        <dbReference type="ARBA" id="ARBA00022741"/>
    </source>
</evidence>
<dbReference type="SMART" id="SM01120">
    <property type="entry name" value="Dak2"/>
    <property type="match status" value="1"/>
</dbReference>
<feature type="domain" description="DhaL" evidence="13">
    <location>
        <begin position="384"/>
        <end position="600"/>
    </location>
</feature>
<comment type="similarity">
    <text evidence="3">Belongs to the dihydroxyacetone kinase (DAK) family.</text>
</comment>
<evidence type="ECO:0000256" key="8">
    <source>
        <dbReference type="ARBA" id="ARBA00022840"/>
    </source>
</evidence>
<dbReference type="InParanoid" id="K1X2W6"/>
<organism evidence="15 16">
    <name type="scientific">Marssonina brunnea f. sp. multigermtubi (strain MB_m1)</name>
    <name type="common">Marssonina leaf spot fungus</name>
    <dbReference type="NCBI Taxonomy" id="1072389"/>
    <lineage>
        <taxon>Eukaryota</taxon>
        <taxon>Fungi</taxon>
        <taxon>Dikarya</taxon>
        <taxon>Ascomycota</taxon>
        <taxon>Pezizomycotina</taxon>
        <taxon>Leotiomycetes</taxon>
        <taxon>Helotiales</taxon>
        <taxon>Drepanopezizaceae</taxon>
        <taxon>Drepanopeziza</taxon>
    </lineage>
</organism>
<proteinExistence type="inferred from homology"/>
<keyword evidence="7" id="KW-0319">Glycerol metabolism</keyword>
<evidence type="ECO:0000256" key="3">
    <source>
        <dbReference type="ARBA" id="ARBA00008757"/>
    </source>
</evidence>
<evidence type="ECO:0000256" key="9">
    <source>
        <dbReference type="ARBA" id="ARBA00047974"/>
    </source>
</evidence>
<keyword evidence="16" id="KW-1185">Reference proteome</keyword>
<comment type="pathway">
    <text evidence="2">Polyol metabolism; glycerol fermentation; glycerone phosphate from glycerol (oxidative route): step 2/2.</text>
</comment>
<evidence type="ECO:0000259" key="14">
    <source>
        <dbReference type="PROSITE" id="PS51481"/>
    </source>
</evidence>
<dbReference type="AlphaFoldDB" id="K1X2W6"/>
<dbReference type="PROSITE" id="PS51481">
    <property type="entry name" value="DHAK"/>
    <property type="match status" value="1"/>
</dbReference>
<dbReference type="GO" id="GO:0050354">
    <property type="term" value="F:triokinase activity"/>
    <property type="evidence" value="ECO:0007669"/>
    <property type="project" value="UniProtKB-EC"/>
</dbReference>
<dbReference type="GO" id="GO:0004371">
    <property type="term" value="F:glycerone kinase activity"/>
    <property type="evidence" value="ECO:0007669"/>
    <property type="project" value="UniProtKB-EC"/>
</dbReference>